<comment type="caution">
    <text evidence="1">The sequence shown here is derived from an EMBL/GenBank/DDBJ whole genome shotgun (WGS) entry which is preliminary data.</text>
</comment>
<keyword evidence="2" id="KW-1185">Reference proteome</keyword>
<gene>
    <name evidence="1" type="ORF">POF43_006290</name>
</gene>
<sequence>MQIAQKAPQQTVTRTGAAPVMLLPRLVERMIAERQEVHIAKFRTTCTDCVPNY</sequence>
<dbReference type="EMBL" id="JAAGKO020000006">
    <property type="protein sequence ID" value="MDI5962326.1"/>
    <property type="molecule type" value="Genomic_DNA"/>
</dbReference>
<evidence type="ECO:0000313" key="1">
    <source>
        <dbReference type="EMBL" id="MDI5962326.1"/>
    </source>
</evidence>
<name>A0ABT6VV12_9ACTN</name>
<evidence type="ECO:0000313" key="2">
    <source>
        <dbReference type="Proteomes" id="UP001156398"/>
    </source>
</evidence>
<protein>
    <submittedName>
        <fullName evidence="1">Uncharacterized protein</fullName>
    </submittedName>
</protein>
<reference evidence="1 2" key="1">
    <citation type="submission" date="2023-05" db="EMBL/GenBank/DDBJ databases">
        <title>Streptantibioticus silvisoli sp. nov., acidotolerant actinomycetes 1 from pine litter.</title>
        <authorList>
            <person name="Swiecimska M."/>
            <person name="Golinska P."/>
            <person name="Sangal V."/>
            <person name="Wachnowicz B."/>
            <person name="Goodfellow M."/>
        </authorList>
    </citation>
    <scope>NUCLEOTIDE SEQUENCE [LARGE SCALE GENOMIC DNA]</scope>
    <source>
        <strain evidence="1 2">SL54</strain>
    </source>
</reference>
<proteinExistence type="predicted"/>
<dbReference type="Proteomes" id="UP001156398">
    <property type="component" value="Unassembled WGS sequence"/>
</dbReference>
<organism evidence="1 2">
    <name type="scientific">Streptantibioticus silvisoli</name>
    <dbReference type="NCBI Taxonomy" id="2705255"/>
    <lineage>
        <taxon>Bacteria</taxon>
        <taxon>Bacillati</taxon>
        <taxon>Actinomycetota</taxon>
        <taxon>Actinomycetes</taxon>
        <taxon>Kitasatosporales</taxon>
        <taxon>Streptomycetaceae</taxon>
        <taxon>Streptantibioticus</taxon>
    </lineage>
</organism>
<accession>A0ABT6VV12</accession>
<dbReference type="RefSeq" id="WP_271324518.1">
    <property type="nucleotide sequence ID" value="NZ_JAAGKO020000006.1"/>
</dbReference>